<feature type="compositionally biased region" description="Basic and acidic residues" evidence="1">
    <location>
        <begin position="285"/>
        <end position="304"/>
    </location>
</feature>
<sequence>MAIWMMLCTLFTGQGATLSQNHGQRVGMGTGRRVGMGVHARAASAALALRAAGGSSEDSTRGVGEVKDDPGAAGVRRSRRERGVGTAALPRTPCALTAPRAAGGAKGLTRGVGEAEHGAEGAGAQRGGSGGPRRSGERAALSAVWKLLQRGGIGGARCEPRKRRVVFPRTSSKVHTRWMRVREPLYGDGKRRERGAGAAGHAGAAGMFATPRAAGGGARDLPQRSPRAPRRSRNRATAVSSRDKRSLRPSVAAGSQRKARADVAGGHSKCQNKPTELQESGQEGGRVRREHFERDPAAGIDGKEAQTAGKPTGDAKSMFNSASKVREMFMNQSTKAYIPQRNAEIDGFRQGRERTATRQQAAASNERACMDFSYYIVWPSSEENHLYNTAQFSRELGDISKPHYSLFRGRHKRYTGKGSAPNTVEEDLPSLKRRLRVLNSDNINSIYARGKPKKKAYQSIEREAEREGAETHDKARLRGSTRGNISGRRARKI</sequence>
<feature type="region of interest" description="Disordered" evidence="1">
    <location>
        <begin position="101"/>
        <end position="137"/>
    </location>
</feature>
<gene>
    <name evidence="3" type="ORF">C8F04DRAFT_1188033</name>
</gene>
<name>A0AAD6SKR1_9AGAR</name>
<feature type="compositionally biased region" description="Gly residues" evidence="1">
    <location>
        <begin position="120"/>
        <end position="133"/>
    </location>
</feature>
<feature type="compositionally biased region" description="Polar residues" evidence="1">
    <location>
        <begin position="269"/>
        <end position="281"/>
    </location>
</feature>
<feature type="compositionally biased region" description="Basic and acidic residues" evidence="1">
    <location>
        <begin position="58"/>
        <end position="70"/>
    </location>
</feature>
<reference evidence="3" key="1">
    <citation type="submission" date="2023-03" db="EMBL/GenBank/DDBJ databases">
        <title>Massive genome expansion in bonnet fungi (Mycena s.s.) driven by repeated elements and novel gene families across ecological guilds.</title>
        <authorList>
            <consortium name="Lawrence Berkeley National Laboratory"/>
            <person name="Harder C.B."/>
            <person name="Miyauchi S."/>
            <person name="Viragh M."/>
            <person name="Kuo A."/>
            <person name="Thoen E."/>
            <person name="Andreopoulos B."/>
            <person name="Lu D."/>
            <person name="Skrede I."/>
            <person name="Drula E."/>
            <person name="Henrissat B."/>
            <person name="Morin E."/>
            <person name="Kohler A."/>
            <person name="Barry K."/>
            <person name="LaButti K."/>
            <person name="Morin E."/>
            <person name="Salamov A."/>
            <person name="Lipzen A."/>
            <person name="Mereny Z."/>
            <person name="Hegedus B."/>
            <person name="Baldrian P."/>
            <person name="Stursova M."/>
            <person name="Weitz H."/>
            <person name="Taylor A."/>
            <person name="Grigoriev I.V."/>
            <person name="Nagy L.G."/>
            <person name="Martin F."/>
            <person name="Kauserud H."/>
        </authorList>
    </citation>
    <scope>NUCLEOTIDE SEQUENCE</scope>
    <source>
        <strain evidence="3">CBHHK200</strain>
    </source>
</reference>
<feature type="compositionally biased region" description="Basic and acidic residues" evidence="1">
    <location>
        <begin position="460"/>
        <end position="476"/>
    </location>
</feature>
<feature type="signal peptide" evidence="2">
    <location>
        <begin position="1"/>
        <end position="19"/>
    </location>
</feature>
<evidence type="ECO:0000256" key="1">
    <source>
        <dbReference type="SAM" id="MobiDB-lite"/>
    </source>
</evidence>
<feature type="chain" id="PRO_5042272775" evidence="2">
    <location>
        <begin position="20"/>
        <end position="493"/>
    </location>
</feature>
<evidence type="ECO:0000256" key="2">
    <source>
        <dbReference type="SAM" id="SignalP"/>
    </source>
</evidence>
<comment type="caution">
    <text evidence="3">The sequence shown here is derived from an EMBL/GenBank/DDBJ whole genome shotgun (WGS) entry which is preliminary data.</text>
</comment>
<dbReference type="AlphaFoldDB" id="A0AAD6SKR1"/>
<protein>
    <submittedName>
        <fullName evidence="3">Uncharacterized protein</fullName>
    </submittedName>
</protein>
<feature type="region of interest" description="Disordered" evidence="1">
    <location>
        <begin position="53"/>
        <end position="87"/>
    </location>
</feature>
<dbReference type="EMBL" id="JARJCM010000105">
    <property type="protein sequence ID" value="KAJ7029102.1"/>
    <property type="molecule type" value="Genomic_DNA"/>
</dbReference>
<organism evidence="3 4">
    <name type="scientific">Mycena alexandri</name>
    <dbReference type="NCBI Taxonomy" id="1745969"/>
    <lineage>
        <taxon>Eukaryota</taxon>
        <taxon>Fungi</taxon>
        <taxon>Dikarya</taxon>
        <taxon>Basidiomycota</taxon>
        <taxon>Agaricomycotina</taxon>
        <taxon>Agaricomycetes</taxon>
        <taxon>Agaricomycetidae</taxon>
        <taxon>Agaricales</taxon>
        <taxon>Marasmiineae</taxon>
        <taxon>Mycenaceae</taxon>
        <taxon>Mycena</taxon>
    </lineage>
</organism>
<proteinExistence type="predicted"/>
<feature type="region of interest" description="Disordered" evidence="1">
    <location>
        <begin position="449"/>
        <end position="493"/>
    </location>
</feature>
<keyword evidence="2" id="KW-0732">Signal</keyword>
<feature type="region of interest" description="Disordered" evidence="1">
    <location>
        <begin position="208"/>
        <end position="316"/>
    </location>
</feature>
<dbReference type="Proteomes" id="UP001218188">
    <property type="component" value="Unassembled WGS sequence"/>
</dbReference>
<accession>A0AAD6SKR1</accession>
<keyword evidence="4" id="KW-1185">Reference proteome</keyword>
<evidence type="ECO:0000313" key="4">
    <source>
        <dbReference type="Proteomes" id="UP001218188"/>
    </source>
</evidence>
<evidence type="ECO:0000313" key="3">
    <source>
        <dbReference type="EMBL" id="KAJ7029102.1"/>
    </source>
</evidence>